<evidence type="ECO:0000256" key="1">
    <source>
        <dbReference type="ARBA" id="ARBA00004651"/>
    </source>
</evidence>
<comment type="caution">
    <text evidence="15">The sequence shown here is derived from an EMBL/GenBank/DDBJ whole genome shotgun (WGS) entry which is preliminary data.</text>
</comment>
<keyword evidence="9 13" id="KW-1133">Transmembrane helix</keyword>
<feature type="domain" description="HMA" evidence="14">
    <location>
        <begin position="79"/>
        <end position="144"/>
    </location>
</feature>
<evidence type="ECO:0000259" key="14">
    <source>
        <dbReference type="PROSITE" id="PS50846"/>
    </source>
</evidence>
<evidence type="ECO:0000256" key="4">
    <source>
        <dbReference type="ARBA" id="ARBA00022692"/>
    </source>
</evidence>
<dbReference type="InterPro" id="IPR036163">
    <property type="entry name" value="HMA_dom_sf"/>
</dbReference>
<evidence type="ECO:0000256" key="5">
    <source>
        <dbReference type="ARBA" id="ARBA00022723"/>
    </source>
</evidence>
<keyword evidence="13" id="KW-1003">Cell membrane</keyword>
<dbReference type="NCBIfam" id="TIGR01494">
    <property type="entry name" value="ATPase_P-type"/>
    <property type="match status" value="1"/>
</dbReference>
<feature type="transmembrane region" description="Helical" evidence="13">
    <location>
        <begin position="433"/>
        <end position="458"/>
    </location>
</feature>
<evidence type="ECO:0000256" key="9">
    <source>
        <dbReference type="ARBA" id="ARBA00022989"/>
    </source>
</evidence>
<evidence type="ECO:0000313" key="15">
    <source>
        <dbReference type="EMBL" id="HIR41061.1"/>
    </source>
</evidence>
<keyword evidence="3" id="KW-0104">Cadmium</keyword>
<dbReference type="NCBIfam" id="TIGR01512">
    <property type="entry name" value="ATPase-IB2_Cd"/>
    <property type="match status" value="1"/>
</dbReference>
<keyword evidence="6 13" id="KW-0547">Nucleotide-binding</keyword>
<dbReference type="EC" id="7.2.2.21" evidence="11"/>
<sequence length="803" mass="85530">MDASCYVIQGLDCPNCAAKVEQAIAKLQETGEVNLDFAASKLYLTPAEGYTQAQALEAAKRCAEKVEPEMAILAQNASQPVCCPVEGLDCANCAAKVEQAMGKLQEVQEVSLDFAAAKLYLTPAAGYELHEALKAVRQCAKQVEPEMTILEPASKDGSGSCTISSKETGKSSKKPFFLRIGGSVVLAVIGILLENVWTQVPGWISLVVMAAAYLLSGYDILWQSVKNIRHGQIFDENLLMSIASIGAFAIGEHMEGVLVMVLYQIGEFCQNLAVEKSRKSIADLMDIRPESAQLITDTGVVTVSPSQVQVGQRIRIRPGDKVPLDGVVESGISQLDTKALTGESMPVEVEPGSRVLSGSINGDGQLILKVESVYADSTVSKILEMVEHASSRKAKSQEFISRFAKYYTPVVVILAVLLGLIPSLLFPAQWQDWVYRALVFLVVSCPCALVISVPLSFFGGIGGASRKGILVKGSNYLEALAKVDTVVLDKTGTLTKGSFSVSKLLPQPGVKEDTLLAYGAAAEACSNHPMAQSVAAAYEGAILPAQQVQEHPGRGVEVTLSTGEQVLCGNLKLLEEHRVTLPEQLPQETAVLVAVDGKYLGAVVLEDQIKPDAAEAIRQFHALGIGQTVMLTGDREQVGKRVAAELGMDQAYCQLLPQDKLAHLEALMEQEKGTVAFVGDGINDAPVLARADVGIAMGGVGSGAAMEAADVVIMTDEPSQVANAIAHARRTMTIVKENIVFALAVKVVVLLFSVFGMVNMWLAVFADVGVCLLAILNAVRTLKLKEVKAKSQTVSSPVPKQAL</sequence>
<keyword evidence="8" id="KW-1278">Translocase</keyword>
<keyword evidence="7 13" id="KW-0067">ATP-binding</keyword>
<dbReference type="InterPro" id="IPR027256">
    <property type="entry name" value="P-typ_ATPase_IB"/>
</dbReference>
<dbReference type="InterPro" id="IPR023214">
    <property type="entry name" value="HAD_sf"/>
</dbReference>
<dbReference type="InterPro" id="IPR036412">
    <property type="entry name" value="HAD-like_sf"/>
</dbReference>
<dbReference type="Pfam" id="PF00403">
    <property type="entry name" value="HMA"/>
    <property type="match status" value="1"/>
</dbReference>
<protein>
    <recommendedName>
        <fullName evidence="11">Cd(2+)-exporting ATPase</fullName>
        <ecNumber evidence="11">7.2.2.21</ecNumber>
    </recommendedName>
</protein>
<dbReference type="InterPro" id="IPR018303">
    <property type="entry name" value="ATPase_P-typ_P_site"/>
</dbReference>
<reference evidence="15" key="1">
    <citation type="submission" date="2020-10" db="EMBL/GenBank/DDBJ databases">
        <authorList>
            <person name="Gilroy R."/>
        </authorList>
    </citation>
    <scope>NUCLEOTIDE SEQUENCE</scope>
    <source>
        <strain evidence="15">CHK184-25365</strain>
    </source>
</reference>
<dbReference type="SUPFAM" id="SSF55008">
    <property type="entry name" value="HMA, heavy metal-associated domain"/>
    <property type="match status" value="2"/>
</dbReference>
<dbReference type="Proteomes" id="UP000886749">
    <property type="component" value="Unassembled WGS sequence"/>
</dbReference>
<dbReference type="InterPro" id="IPR044492">
    <property type="entry name" value="P_typ_ATPase_HD_dom"/>
</dbReference>
<dbReference type="SFLD" id="SFLDG00002">
    <property type="entry name" value="C1.7:_P-type_atpase_like"/>
    <property type="match status" value="1"/>
</dbReference>
<dbReference type="PRINTS" id="PR00941">
    <property type="entry name" value="CDATPASE"/>
</dbReference>
<dbReference type="FunFam" id="2.70.150.10:FF:000002">
    <property type="entry name" value="Copper-transporting ATPase 1, putative"/>
    <property type="match status" value="1"/>
</dbReference>
<dbReference type="Pfam" id="PF00122">
    <property type="entry name" value="E1-E2_ATPase"/>
    <property type="match status" value="1"/>
</dbReference>
<gene>
    <name evidence="15" type="primary">cadA</name>
    <name evidence="15" type="ORF">IAB36_04450</name>
</gene>
<feature type="transmembrane region" description="Helical" evidence="13">
    <location>
        <begin position="203"/>
        <end position="222"/>
    </location>
</feature>
<dbReference type="GO" id="GO:0005886">
    <property type="term" value="C:plasma membrane"/>
    <property type="evidence" value="ECO:0007669"/>
    <property type="project" value="UniProtKB-SubCell"/>
</dbReference>
<dbReference type="PANTHER" id="PTHR48085:SF5">
    <property type="entry name" value="CADMIUM_ZINC-TRANSPORTING ATPASE HMA4-RELATED"/>
    <property type="match status" value="1"/>
</dbReference>
<dbReference type="GO" id="GO:0016887">
    <property type="term" value="F:ATP hydrolysis activity"/>
    <property type="evidence" value="ECO:0007669"/>
    <property type="project" value="InterPro"/>
</dbReference>
<keyword evidence="5 13" id="KW-0479">Metal-binding</keyword>
<evidence type="ECO:0000256" key="12">
    <source>
        <dbReference type="ARBA" id="ARBA00049338"/>
    </source>
</evidence>
<organism evidence="15 16">
    <name type="scientific">Candidatus Egerieicola pullicola</name>
    <dbReference type="NCBI Taxonomy" id="2840775"/>
    <lineage>
        <taxon>Bacteria</taxon>
        <taxon>Bacillati</taxon>
        <taxon>Bacillota</taxon>
        <taxon>Clostridia</taxon>
        <taxon>Eubacteriales</taxon>
        <taxon>Oscillospiraceae</taxon>
        <taxon>Oscillospiraceae incertae sedis</taxon>
        <taxon>Candidatus Egerieicola</taxon>
    </lineage>
</organism>
<feature type="transmembrane region" description="Helical" evidence="13">
    <location>
        <begin position="406"/>
        <end position="427"/>
    </location>
</feature>
<dbReference type="EMBL" id="DVGY01000098">
    <property type="protein sequence ID" value="HIR41061.1"/>
    <property type="molecule type" value="Genomic_DNA"/>
</dbReference>
<dbReference type="Gene3D" id="3.30.70.100">
    <property type="match status" value="2"/>
</dbReference>
<dbReference type="SFLD" id="SFLDS00003">
    <property type="entry name" value="Haloacid_Dehalogenase"/>
    <property type="match status" value="1"/>
</dbReference>
<dbReference type="Gene3D" id="2.70.150.10">
    <property type="entry name" value="Calcium-transporting ATPase, cytoplasmic transduction domain A"/>
    <property type="match status" value="1"/>
</dbReference>
<dbReference type="InterPro" id="IPR023298">
    <property type="entry name" value="ATPase_P-typ_TM_dom_sf"/>
</dbReference>
<evidence type="ECO:0000313" key="16">
    <source>
        <dbReference type="Proteomes" id="UP000886749"/>
    </source>
</evidence>
<dbReference type="PANTHER" id="PTHR48085">
    <property type="entry name" value="CADMIUM/ZINC-TRANSPORTING ATPASE HMA2-RELATED"/>
    <property type="match status" value="1"/>
</dbReference>
<dbReference type="SUPFAM" id="SSF81653">
    <property type="entry name" value="Calcium ATPase, transduction domain A"/>
    <property type="match status" value="1"/>
</dbReference>
<dbReference type="Gene3D" id="3.40.50.1000">
    <property type="entry name" value="HAD superfamily/HAD-like"/>
    <property type="match status" value="1"/>
</dbReference>
<dbReference type="PROSITE" id="PS00154">
    <property type="entry name" value="ATPASE_E1_E2"/>
    <property type="match status" value="1"/>
</dbReference>
<dbReference type="InterPro" id="IPR008250">
    <property type="entry name" value="ATPase_P-typ_transduc_dom_A_sf"/>
</dbReference>
<dbReference type="SUPFAM" id="SSF81665">
    <property type="entry name" value="Calcium ATPase, transmembrane domain M"/>
    <property type="match status" value="1"/>
</dbReference>
<dbReference type="InterPro" id="IPR023299">
    <property type="entry name" value="ATPase_P-typ_cyto_dom_N"/>
</dbReference>
<proteinExistence type="inferred from homology"/>
<dbReference type="CDD" id="cd00371">
    <property type="entry name" value="HMA"/>
    <property type="match status" value="2"/>
</dbReference>
<evidence type="ECO:0000256" key="13">
    <source>
        <dbReference type="RuleBase" id="RU362081"/>
    </source>
</evidence>
<dbReference type="GO" id="GO:0008551">
    <property type="term" value="F:P-type cadmium transporter activity"/>
    <property type="evidence" value="ECO:0007669"/>
    <property type="project" value="UniProtKB-EC"/>
</dbReference>
<evidence type="ECO:0000256" key="7">
    <source>
        <dbReference type="ARBA" id="ARBA00022840"/>
    </source>
</evidence>
<feature type="transmembrane region" description="Helical" evidence="13">
    <location>
        <begin position="739"/>
        <end position="755"/>
    </location>
</feature>
<dbReference type="InterPro" id="IPR059000">
    <property type="entry name" value="ATPase_P-type_domA"/>
</dbReference>
<dbReference type="InterPro" id="IPR006121">
    <property type="entry name" value="HMA_dom"/>
</dbReference>
<comment type="subcellular location">
    <subcellularLocation>
        <location evidence="1">Cell membrane</location>
        <topology evidence="1">Multi-pass membrane protein</topology>
    </subcellularLocation>
</comment>
<dbReference type="GO" id="GO:0046872">
    <property type="term" value="F:metal ion binding"/>
    <property type="evidence" value="ECO:0007669"/>
    <property type="project" value="UniProtKB-KW"/>
</dbReference>
<dbReference type="NCBIfam" id="TIGR01525">
    <property type="entry name" value="ATPase-IB_hvy"/>
    <property type="match status" value="1"/>
</dbReference>
<dbReference type="GO" id="GO:0005524">
    <property type="term" value="F:ATP binding"/>
    <property type="evidence" value="ECO:0007669"/>
    <property type="project" value="UniProtKB-UniRule"/>
</dbReference>
<dbReference type="AlphaFoldDB" id="A0A9D1AJR9"/>
<dbReference type="PRINTS" id="PR00119">
    <property type="entry name" value="CATATPASE"/>
</dbReference>
<evidence type="ECO:0000256" key="10">
    <source>
        <dbReference type="ARBA" id="ARBA00023136"/>
    </source>
</evidence>
<evidence type="ECO:0000256" key="3">
    <source>
        <dbReference type="ARBA" id="ARBA00022539"/>
    </source>
</evidence>
<dbReference type="Pfam" id="PF00702">
    <property type="entry name" value="Hydrolase"/>
    <property type="match status" value="1"/>
</dbReference>
<comment type="similarity">
    <text evidence="2 13">Belongs to the cation transport ATPase (P-type) (TC 3.A.3) family. Type IB subfamily.</text>
</comment>
<comment type="catalytic activity">
    <reaction evidence="12">
        <text>Cd(2+)(in) + ATP + H2O = Cd(2+)(out) + ADP + phosphate + H(+)</text>
        <dbReference type="Rhea" id="RHEA:12132"/>
        <dbReference type="ChEBI" id="CHEBI:15377"/>
        <dbReference type="ChEBI" id="CHEBI:15378"/>
        <dbReference type="ChEBI" id="CHEBI:30616"/>
        <dbReference type="ChEBI" id="CHEBI:43474"/>
        <dbReference type="ChEBI" id="CHEBI:48775"/>
        <dbReference type="ChEBI" id="CHEBI:456216"/>
        <dbReference type="EC" id="7.2.2.21"/>
    </reaction>
</comment>
<dbReference type="PROSITE" id="PS50846">
    <property type="entry name" value="HMA_2"/>
    <property type="match status" value="1"/>
</dbReference>
<evidence type="ECO:0000256" key="11">
    <source>
        <dbReference type="ARBA" id="ARBA00039103"/>
    </source>
</evidence>
<dbReference type="InterPro" id="IPR001757">
    <property type="entry name" value="P_typ_ATPase"/>
</dbReference>
<keyword evidence="10 13" id="KW-0472">Membrane</keyword>
<evidence type="ECO:0000256" key="8">
    <source>
        <dbReference type="ARBA" id="ARBA00022967"/>
    </source>
</evidence>
<dbReference type="SFLD" id="SFLDF00027">
    <property type="entry name" value="p-type_atpase"/>
    <property type="match status" value="1"/>
</dbReference>
<accession>A0A9D1AJR9</accession>
<keyword evidence="4 13" id="KW-0812">Transmembrane</keyword>
<reference evidence="15" key="2">
    <citation type="journal article" date="2021" name="PeerJ">
        <title>Extensive microbial diversity within the chicken gut microbiome revealed by metagenomics and culture.</title>
        <authorList>
            <person name="Gilroy R."/>
            <person name="Ravi A."/>
            <person name="Getino M."/>
            <person name="Pursley I."/>
            <person name="Horton D.L."/>
            <person name="Alikhan N.F."/>
            <person name="Baker D."/>
            <person name="Gharbi K."/>
            <person name="Hall N."/>
            <person name="Watson M."/>
            <person name="Adriaenssens E.M."/>
            <person name="Foster-Nyarko E."/>
            <person name="Jarju S."/>
            <person name="Secka A."/>
            <person name="Antonio M."/>
            <person name="Oren A."/>
            <person name="Chaudhuri R.R."/>
            <person name="La Ragione R."/>
            <person name="Hildebrand F."/>
            <person name="Pallen M.J."/>
        </authorList>
    </citation>
    <scope>NUCLEOTIDE SEQUENCE</scope>
    <source>
        <strain evidence="15">CHK184-25365</strain>
    </source>
</reference>
<feature type="transmembrane region" description="Helical" evidence="13">
    <location>
        <begin position="761"/>
        <end position="779"/>
    </location>
</feature>
<evidence type="ECO:0000256" key="2">
    <source>
        <dbReference type="ARBA" id="ARBA00006024"/>
    </source>
</evidence>
<name>A0A9D1AJR9_9FIRM</name>
<dbReference type="Gene3D" id="3.40.1110.10">
    <property type="entry name" value="Calcium-transporting ATPase, cytoplasmic domain N"/>
    <property type="match status" value="1"/>
</dbReference>
<dbReference type="SUPFAM" id="SSF56784">
    <property type="entry name" value="HAD-like"/>
    <property type="match status" value="1"/>
</dbReference>
<evidence type="ECO:0000256" key="6">
    <source>
        <dbReference type="ARBA" id="ARBA00022741"/>
    </source>
</evidence>
<feature type="transmembrane region" description="Helical" evidence="13">
    <location>
        <begin position="176"/>
        <end position="197"/>
    </location>
</feature>
<dbReference type="InterPro" id="IPR051014">
    <property type="entry name" value="Cation_Transport_ATPase_IB"/>
</dbReference>